<organism evidence="2 3">
    <name type="scientific">Ciceribacter selenitireducens ATCC BAA-1503</name>
    <dbReference type="NCBI Taxonomy" id="1336235"/>
    <lineage>
        <taxon>Bacteria</taxon>
        <taxon>Pseudomonadati</taxon>
        <taxon>Pseudomonadota</taxon>
        <taxon>Alphaproteobacteria</taxon>
        <taxon>Hyphomicrobiales</taxon>
        <taxon>Rhizobiaceae</taxon>
        <taxon>Ciceribacter</taxon>
    </lineage>
</organism>
<dbReference type="GO" id="GO:0043565">
    <property type="term" value="F:sequence-specific DNA binding"/>
    <property type="evidence" value="ECO:0007669"/>
    <property type="project" value="InterPro"/>
</dbReference>
<dbReference type="SMART" id="SM00760">
    <property type="entry name" value="Bac_DnaA_C"/>
    <property type="match status" value="1"/>
</dbReference>
<keyword evidence="3" id="KW-1185">Reference proteome</keyword>
<dbReference type="CDD" id="cd06571">
    <property type="entry name" value="Bac_DnaA_C"/>
    <property type="match status" value="1"/>
</dbReference>
<feature type="domain" description="Chromosomal replication initiator DnaA C-terminal" evidence="1">
    <location>
        <begin position="3"/>
        <end position="68"/>
    </location>
</feature>
<proteinExistence type="predicted"/>
<dbReference type="InterPro" id="IPR010921">
    <property type="entry name" value="Trp_repressor/repl_initiator"/>
</dbReference>
<accession>A0A376AE67</accession>
<dbReference type="GO" id="GO:0006275">
    <property type="term" value="P:regulation of DNA replication"/>
    <property type="evidence" value="ECO:0007669"/>
    <property type="project" value="InterPro"/>
</dbReference>
<dbReference type="GO" id="GO:0006270">
    <property type="term" value="P:DNA replication initiation"/>
    <property type="evidence" value="ECO:0007669"/>
    <property type="project" value="InterPro"/>
</dbReference>
<gene>
    <name evidence="2" type="ORF">RHIZ70_1746</name>
</gene>
<dbReference type="STRING" id="1336235.GCA_000518785_04426"/>
<dbReference type="Pfam" id="PF08299">
    <property type="entry name" value="Bac_DnaA_C"/>
    <property type="match status" value="1"/>
</dbReference>
<dbReference type="GO" id="GO:0005524">
    <property type="term" value="F:ATP binding"/>
    <property type="evidence" value="ECO:0007669"/>
    <property type="project" value="InterPro"/>
</dbReference>
<dbReference type="Gene3D" id="1.10.1750.10">
    <property type="match status" value="1"/>
</dbReference>
<dbReference type="SUPFAM" id="SSF48295">
    <property type="entry name" value="TrpR-like"/>
    <property type="match status" value="1"/>
</dbReference>
<evidence type="ECO:0000259" key="1">
    <source>
        <dbReference type="SMART" id="SM00760"/>
    </source>
</evidence>
<dbReference type="EMBL" id="UEYP01000020">
    <property type="protein sequence ID" value="SSC66038.1"/>
    <property type="molecule type" value="Genomic_DNA"/>
</dbReference>
<sequence>MVVRQLTAELLGVVGDRQEVRRARRRASCHVRQIAMYVCHVALSMSYGEIAEAFGLDRTTVSHACHVVEDRRDDAAFDTFVSTVERLAESVCMVAGRPA</sequence>
<evidence type="ECO:0000313" key="2">
    <source>
        <dbReference type="EMBL" id="SSC66038.1"/>
    </source>
</evidence>
<name>A0A376AE67_9HYPH</name>
<protein>
    <recommendedName>
        <fullName evidence="1">Chromosomal replication initiator DnaA C-terminal domain-containing protein</fullName>
    </recommendedName>
</protein>
<dbReference type="AlphaFoldDB" id="A0A376AE67"/>
<dbReference type="Proteomes" id="UP000254764">
    <property type="component" value="Unassembled WGS sequence"/>
</dbReference>
<dbReference type="InterPro" id="IPR013159">
    <property type="entry name" value="DnaA_C"/>
</dbReference>
<reference evidence="3" key="1">
    <citation type="submission" date="2018-07" db="EMBL/GenBank/DDBJ databases">
        <authorList>
            <person name="Peiro R."/>
            <person name="Begona"/>
            <person name="Cbmso G."/>
            <person name="Lopez M."/>
            <person name="Gonzalez S."/>
        </authorList>
    </citation>
    <scope>NUCLEOTIDE SEQUENCE [LARGE SCALE GENOMIC DNA]</scope>
</reference>
<evidence type="ECO:0000313" key="3">
    <source>
        <dbReference type="Proteomes" id="UP000254764"/>
    </source>
</evidence>